<feature type="compositionally biased region" description="Basic and acidic residues" evidence="1">
    <location>
        <begin position="1102"/>
        <end position="1116"/>
    </location>
</feature>
<feature type="transmembrane region" description="Helical" evidence="2">
    <location>
        <begin position="862"/>
        <end position="880"/>
    </location>
</feature>
<evidence type="ECO:0000256" key="2">
    <source>
        <dbReference type="SAM" id="Phobius"/>
    </source>
</evidence>
<feature type="transmembrane region" description="Helical" evidence="2">
    <location>
        <begin position="519"/>
        <end position="538"/>
    </location>
</feature>
<protein>
    <submittedName>
        <fullName evidence="3">HAE1 family hydrophobic/amphiphilic exporter-1</fullName>
    </submittedName>
</protein>
<feature type="transmembrane region" description="Helical" evidence="2">
    <location>
        <begin position="356"/>
        <end position="376"/>
    </location>
</feature>
<feature type="transmembrane region" description="Helical" evidence="2">
    <location>
        <begin position="382"/>
        <end position="407"/>
    </location>
</feature>
<evidence type="ECO:0000313" key="3">
    <source>
        <dbReference type="EMBL" id="MBM7634561.1"/>
    </source>
</evidence>
<dbReference type="PANTHER" id="PTHR32063">
    <property type="match status" value="1"/>
</dbReference>
<dbReference type="Gene3D" id="1.20.1640.10">
    <property type="entry name" value="Multidrug efflux transporter AcrB transmembrane domain"/>
    <property type="match status" value="2"/>
</dbReference>
<feature type="transmembrane region" description="Helical" evidence="2">
    <location>
        <begin position="330"/>
        <end position="349"/>
    </location>
</feature>
<dbReference type="Gene3D" id="3.30.2090.10">
    <property type="entry name" value="Multidrug efflux transporter AcrB TolC docking domain, DN and DC subdomains"/>
    <property type="match status" value="2"/>
</dbReference>
<keyword evidence="2" id="KW-1133">Transmembrane helix</keyword>
<feature type="region of interest" description="Disordered" evidence="1">
    <location>
        <begin position="1045"/>
        <end position="1116"/>
    </location>
</feature>
<feature type="transmembrane region" description="Helical" evidence="2">
    <location>
        <begin position="427"/>
        <end position="453"/>
    </location>
</feature>
<gene>
    <name evidence="3" type="ORF">JOD17_003683</name>
</gene>
<dbReference type="SUPFAM" id="SSF82693">
    <property type="entry name" value="Multidrug efflux transporter AcrB pore domain, PN1, PN2, PC1 and PC2 subdomains"/>
    <property type="match status" value="3"/>
</dbReference>
<dbReference type="Gene3D" id="3.30.70.1440">
    <property type="entry name" value="Multidrug efflux transporter AcrB pore domain"/>
    <property type="match status" value="1"/>
</dbReference>
<dbReference type="PRINTS" id="PR00702">
    <property type="entry name" value="ACRIFLAVINRP"/>
</dbReference>
<keyword evidence="2" id="KW-0472">Membrane</keyword>
<dbReference type="Proteomes" id="UP000741863">
    <property type="component" value="Unassembled WGS sequence"/>
</dbReference>
<dbReference type="Gene3D" id="3.30.70.1430">
    <property type="entry name" value="Multidrug efflux transporter AcrB pore domain"/>
    <property type="match status" value="2"/>
</dbReference>
<feature type="transmembrane region" description="Helical" evidence="2">
    <location>
        <begin position="995"/>
        <end position="1021"/>
    </location>
</feature>
<dbReference type="RefSeq" id="WP_204699380.1">
    <property type="nucleotide sequence ID" value="NZ_JAFBEC010000014.1"/>
</dbReference>
<dbReference type="InterPro" id="IPR001036">
    <property type="entry name" value="Acrflvin-R"/>
</dbReference>
<keyword evidence="4" id="KW-1185">Reference proteome</keyword>
<dbReference type="SUPFAM" id="SSF82714">
    <property type="entry name" value="Multidrug efflux transporter AcrB TolC docking domain, DN and DC subdomains"/>
    <property type="match status" value="2"/>
</dbReference>
<feature type="transmembrane region" description="Helical" evidence="2">
    <location>
        <begin position="918"/>
        <end position="942"/>
    </location>
</feature>
<dbReference type="SUPFAM" id="SSF82866">
    <property type="entry name" value="Multidrug efflux transporter AcrB transmembrane domain"/>
    <property type="match status" value="2"/>
</dbReference>
<evidence type="ECO:0000256" key="1">
    <source>
        <dbReference type="SAM" id="MobiDB-lite"/>
    </source>
</evidence>
<accession>A0ABS2PHJ7</accession>
<dbReference type="Pfam" id="PF00873">
    <property type="entry name" value="ACR_tran"/>
    <property type="match status" value="1"/>
</dbReference>
<feature type="compositionally biased region" description="Basic and acidic residues" evidence="1">
    <location>
        <begin position="1083"/>
        <end position="1095"/>
    </location>
</feature>
<dbReference type="InterPro" id="IPR027463">
    <property type="entry name" value="AcrB_DN_DC_subdom"/>
</dbReference>
<keyword evidence="2" id="KW-0812">Transmembrane</keyword>
<evidence type="ECO:0000313" key="4">
    <source>
        <dbReference type="Proteomes" id="UP000741863"/>
    </source>
</evidence>
<name>A0ABS2PHJ7_9BACL</name>
<feature type="transmembrane region" description="Helical" evidence="2">
    <location>
        <begin position="459"/>
        <end position="482"/>
    </location>
</feature>
<feature type="compositionally biased region" description="Basic and acidic residues" evidence="1">
    <location>
        <begin position="1045"/>
        <end position="1076"/>
    </location>
</feature>
<proteinExistence type="predicted"/>
<comment type="caution">
    <text evidence="3">The sequence shown here is derived from an EMBL/GenBank/DDBJ whole genome shotgun (WGS) entry which is preliminary data.</text>
</comment>
<organism evidence="3 4">
    <name type="scientific">Geomicrobium sediminis</name>
    <dbReference type="NCBI Taxonomy" id="1347788"/>
    <lineage>
        <taxon>Bacteria</taxon>
        <taxon>Bacillati</taxon>
        <taxon>Bacillota</taxon>
        <taxon>Bacilli</taxon>
        <taxon>Bacillales</taxon>
        <taxon>Geomicrobium</taxon>
    </lineage>
</organism>
<dbReference type="EMBL" id="JAFBEC010000014">
    <property type="protein sequence ID" value="MBM7634561.1"/>
    <property type="molecule type" value="Genomic_DNA"/>
</dbReference>
<dbReference type="Gene3D" id="3.30.70.1320">
    <property type="entry name" value="Multidrug efflux transporter AcrB pore domain like"/>
    <property type="match status" value="1"/>
</dbReference>
<reference evidence="3 4" key="1">
    <citation type="submission" date="2021-01" db="EMBL/GenBank/DDBJ databases">
        <title>Genomic Encyclopedia of Type Strains, Phase IV (KMG-IV): sequencing the most valuable type-strain genomes for metagenomic binning, comparative biology and taxonomic classification.</title>
        <authorList>
            <person name="Goeker M."/>
        </authorList>
    </citation>
    <scope>NUCLEOTIDE SEQUENCE [LARGE SCALE GENOMIC DNA]</scope>
    <source>
        <strain evidence="3 4">DSM 25540</strain>
    </source>
</reference>
<feature type="transmembrane region" description="Helical" evidence="2">
    <location>
        <begin position="892"/>
        <end position="912"/>
    </location>
</feature>
<dbReference type="PANTHER" id="PTHR32063:SF0">
    <property type="entry name" value="SWARMING MOTILITY PROTEIN SWRC"/>
    <property type="match status" value="1"/>
</dbReference>
<feature type="transmembrane region" description="Helical" evidence="2">
    <location>
        <begin position="962"/>
        <end position="983"/>
    </location>
</feature>
<sequence>MTNFSIRRPVFTIVVMILFIIMGIVSSTRLPLQLIPDIEPPVAAVVTSYPNAGPEEVLSEVTEPIENQLSRTTGLELMQSNSMEGTSMIILQFDWDTSISDVELEIINTLRQVDLPDDVDEPSFLQFDPSMFPMMQLAVTSGDDVIDFQDDVLSLEDELLNIPGVASVDEAGSLSEIVEINLDRELMDDYSLTQEDITGAIQANNVSMPGGTVEQDELSLTTRVISELTTLEDIREVVVGVDPGSGDQVTVDDVGEVDVVTEEQSTITRANLEEAITLSIMQESNANTTQTSNAVNDRLDELLNDSDYEDLEVVTLYDEGDFINQAINSVLSALILGGVLAMSVLFLFLRNLKTPFIIGLAIPFSVIVTFAFMYFLDIGLNIMTLGGLALGIGLVIDNAIVVIENIYRHLSKGKNPKDAAREGTKEVFGAIVASTLTTISVFLPIVFISGIVGDIFRELALTVSFSLLSSLLVAITVVPMVASRVLKTPDEDIEDKRRNSKSMNWLENMTHWSLAHRKSVIAITFLLLFGGIAGLFTVGTELLPESDQGSFNVDVEMEPGTSLERTDEAVAAIEEVLDDYQEIADYSATIGGSSMDMGGNGQSHVAEIIVSLVPMDERTLTDAEFVESITRDLERADDGVEELSAYTMSAAMGGEANTVPFIVSHEDRSELYDFAYDLEDELLDYNIINDVELSIEETIPEIAIDVDSDEALENGLTPAEIASQVSEATRGETIALVQLTSNGDDEDEEENDENASSSTYEVVVGLDSSYTDTIEELEVLTIRNSEGETVNLGDVAEISDGESPASIQRADQEEAVEFTVSYTTAAVLSDVSASIEEAVAEIELPDGAQFSFGGEQEILDDAIASMILALVLAIIFIYLIMAAQFESFKLPFIMMLTVPLVIIGVAIALTATQTAIGITAFIGIIILVGIAVNNGIVMLDFVNQRKRAGMSTYDALVESVQLRTRPIVMTSVTAILGMVPIAIGMGEGAEMQQPMAIAVIGGLISSTLLTLVFIPVMYSLFDKETRSKKPYVVVDDRDGERRYLTATKENNKDHVDRQNEQHAENETRQDEPRYATEEDLNDAEEKTTTDEKSTDDSSPVSEQKRETRADDLSKDEILDLLDTIVRRNKDENKNDKE</sequence>